<name>A0A2D0PY49_ICTPU</name>
<evidence type="ECO:0000313" key="11">
    <source>
        <dbReference type="RefSeq" id="XP_017311423.1"/>
    </source>
</evidence>
<reference evidence="10" key="1">
    <citation type="journal article" date="2016" name="Nat. Commun.">
        <title>The channel catfish genome sequence provides insights into the evolution of scale formation in teleosts.</title>
        <authorList>
            <person name="Liu Z."/>
            <person name="Liu S."/>
            <person name="Yao J."/>
            <person name="Bao L."/>
            <person name="Zhang J."/>
            <person name="Li Y."/>
            <person name="Jiang C."/>
            <person name="Sun L."/>
            <person name="Wang R."/>
            <person name="Zhang Y."/>
            <person name="Zhou T."/>
            <person name="Zeng Q."/>
            <person name="Fu Q."/>
            <person name="Gao S."/>
            <person name="Li N."/>
            <person name="Koren S."/>
            <person name="Jiang Y."/>
            <person name="Zimin A."/>
            <person name="Xu P."/>
            <person name="Phillippy A.M."/>
            <person name="Geng X."/>
            <person name="Song L."/>
            <person name="Sun F."/>
            <person name="Li C."/>
            <person name="Wang X."/>
            <person name="Chen A."/>
            <person name="Jin Y."/>
            <person name="Yuan Z."/>
            <person name="Yang Y."/>
            <person name="Tan S."/>
            <person name="Peatman E."/>
            <person name="Lu J."/>
            <person name="Qin Z."/>
            <person name="Dunham R."/>
            <person name="Li Z."/>
            <person name="Sonstegard T."/>
            <person name="Feng J."/>
            <person name="Danzmann R.G."/>
            <person name="Schroeder S."/>
            <person name="Scheffler B."/>
            <person name="Duke M.V."/>
            <person name="Ballard L."/>
            <person name="Kucuktas H."/>
            <person name="Kaltenboeck L."/>
            <person name="Liu H."/>
            <person name="Armbruster J."/>
            <person name="Xie Y."/>
            <person name="Kirby M.L."/>
            <person name="Tian Y."/>
            <person name="Flanagan M.E."/>
            <person name="Mu W."/>
            <person name="Waldbieser G.C."/>
        </authorList>
    </citation>
    <scope>NUCLEOTIDE SEQUENCE [LARGE SCALE GENOMIC DNA]</scope>
    <source>
        <strain evidence="10">SDA103</strain>
    </source>
</reference>
<evidence type="ECO:0000256" key="3">
    <source>
        <dbReference type="ARBA" id="ARBA00022729"/>
    </source>
</evidence>
<dbReference type="PANTHER" id="PTHR22917">
    <property type="entry name" value="HEMOPEXIN DOMAIN-CONTAINING PROTEIN"/>
    <property type="match status" value="1"/>
</dbReference>
<dbReference type="InterPro" id="IPR000585">
    <property type="entry name" value="Hemopexin-like_dom"/>
</dbReference>
<dbReference type="KEGG" id="ipu:108257844"/>
<feature type="compositionally biased region" description="Acidic residues" evidence="8">
    <location>
        <begin position="216"/>
        <end position="228"/>
    </location>
</feature>
<accession>A0A2D0PY49</accession>
<dbReference type="InterPro" id="IPR036375">
    <property type="entry name" value="Hemopexin-like_dom_sf"/>
</dbReference>
<evidence type="ECO:0000313" key="10">
    <source>
        <dbReference type="Proteomes" id="UP000221080"/>
    </source>
</evidence>
<dbReference type="SMART" id="SM00120">
    <property type="entry name" value="HX"/>
    <property type="match status" value="2"/>
</dbReference>
<dbReference type="InterPro" id="IPR018486">
    <property type="entry name" value="Hemopexin_CS"/>
</dbReference>
<evidence type="ECO:0000256" key="4">
    <source>
        <dbReference type="ARBA" id="ARBA00022737"/>
    </source>
</evidence>
<feature type="repeat" description="Hemopexin" evidence="7">
    <location>
        <begin position="532"/>
        <end position="579"/>
    </location>
</feature>
<gene>
    <name evidence="11" type="primary">prg4b</name>
</gene>
<dbReference type="InterPro" id="IPR001212">
    <property type="entry name" value="Somatomedin_B_dom"/>
</dbReference>
<dbReference type="PRINTS" id="PR00022">
    <property type="entry name" value="SOMATOMEDINB"/>
</dbReference>
<sequence length="717" mass="78719">MTPLLPASIKSEQLHTHALSLTHAQRHSQGHRQLSHTLVFQQVPAEMSISVSVLLLSLCVLVTCSSAQKSCRGRCGETYSRGNQCQCDYECLSHNECCKNYESVCTARDSCKGRCGEGFKRGRQCHCDIECIKYDQCCPDYETQCNTEDSSTEEEYSELEVTTPLDDLANEDVVSGTKPSPYDTAELLDPVEDHVAPLPSLPDFVTVPSTIGSPVPDEDREEPQDNFEPEQLSPNNFPPASTRQAVTRQTSEQYPAMTIPADGTTAPAQTDLNTETTTPLTTEPKSTAADDNPEIPASKPTARNPQSVSELEQLSYNASVPTVPPEMASTTPNSTLTSQSTSEPKITPSATAQANNPDLKPSNPVQSEDKQDLKVNLEDQTEAQLEPSENTNPGGVEILKTLSTDKPTTARITTVAQNENREIKDIVSTKDSPAYPALTESTPAPATVSSSPIKVQENPTKPKDTNNNLQDLQDYQADANSDTDLCSGRPVNGLTTLRNGTIVVFRGHYFWMLDSRRNAGPAQSITDFWGIPSPIDTVFTRCNCHGKTYIFRGNKYWRYENDVMDAAFPRPISEGFGLGGHIVAALSMPQYRSRRESVLFFKRGGLAQRYTYLNTPECGSKSAAVTVKRRFRKEAVPKLGQEIVISRTWVGFPPTVTSAVSVRATGGDGYKYYAFSPTKYYSLKMEGDTPVVLTPRAGPQQQKSAKSWFRCPDTSKV</sequence>
<evidence type="ECO:0000256" key="5">
    <source>
        <dbReference type="ARBA" id="ARBA00023157"/>
    </source>
</evidence>
<proteinExistence type="predicted"/>
<dbReference type="SMART" id="SM00201">
    <property type="entry name" value="SO"/>
    <property type="match status" value="2"/>
</dbReference>
<feature type="compositionally biased region" description="Polar residues" evidence="8">
    <location>
        <begin position="328"/>
        <end position="356"/>
    </location>
</feature>
<organism evidence="10 11">
    <name type="scientific">Ictalurus punctatus</name>
    <name type="common">Channel catfish</name>
    <name type="synonym">Silurus punctatus</name>
    <dbReference type="NCBI Taxonomy" id="7998"/>
    <lineage>
        <taxon>Eukaryota</taxon>
        <taxon>Metazoa</taxon>
        <taxon>Chordata</taxon>
        <taxon>Craniata</taxon>
        <taxon>Vertebrata</taxon>
        <taxon>Euteleostomi</taxon>
        <taxon>Actinopterygii</taxon>
        <taxon>Neopterygii</taxon>
        <taxon>Teleostei</taxon>
        <taxon>Ostariophysi</taxon>
        <taxon>Siluriformes</taxon>
        <taxon>Ictaluridae</taxon>
        <taxon>Ictalurus</taxon>
    </lineage>
</organism>
<comment type="subcellular location">
    <subcellularLocation>
        <location evidence="1">Secreted</location>
    </subcellularLocation>
</comment>
<keyword evidence="6" id="KW-0325">Glycoprotein</keyword>
<dbReference type="GO" id="GO:0030247">
    <property type="term" value="F:polysaccharide binding"/>
    <property type="evidence" value="ECO:0007669"/>
    <property type="project" value="InterPro"/>
</dbReference>
<reference evidence="11" key="2">
    <citation type="submission" date="2025-08" db="UniProtKB">
        <authorList>
            <consortium name="RefSeq"/>
        </authorList>
    </citation>
    <scope>IDENTIFICATION</scope>
    <source>
        <tissue evidence="11">Blood</tissue>
    </source>
</reference>
<dbReference type="InterPro" id="IPR036024">
    <property type="entry name" value="Somatomedin_B-like_dom_sf"/>
</dbReference>
<dbReference type="PROSITE" id="PS50958">
    <property type="entry name" value="SMB_2"/>
    <property type="match status" value="2"/>
</dbReference>
<dbReference type="Proteomes" id="UP000221080">
    <property type="component" value="Chromosome 25"/>
</dbReference>
<dbReference type="PROSITE" id="PS00524">
    <property type="entry name" value="SMB_1"/>
    <property type="match status" value="2"/>
</dbReference>
<feature type="region of interest" description="Disordered" evidence="8">
    <location>
        <begin position="429"/>
        <end position="468"/>
    </location>
</feature>
<dbReference type="InterPro" id="IPR051298">
    <property type="entry name" value="Heme_transport/Cell_adhesion"/>
</dbReference>
<dbReference type="RefSeq" id="XP_017311423.1">
    <property type="nucleotide sequence ID" value="XM_017455934.3"/>
</dbReference>
<dbReference type="CTD" id="553377"/>
<protein>
    <submittedName>
        <fullName evidence="11">Proteoglycan 4b isoform X1</fullName>
    </submittedName>
</protein>
<feature type="compositionally biased region" description="Low complexity" evidence="8">
    <location>
        <begin position="441"/>
        <end position="452"/>
    </location>
</feature>
<evidence type="ECO:0000256" key="1">
    <source>
        <dbReference type="ARBA" id="ARBA00004613"/>
    </source>
</evidence>
<dbReference type="OrthoDB" id="413699at2759"/>
<dbReference type="PROSITE" id="PS00024">
    <property type="entry name" value="HEMOPEXIN"/>
    <property type="match status" value="1"/>
</dbReference>
<keyword evidence="5" id="KW-1015">Disulfide bond</keyword>
<dbReference type="CDD" id="cd00094">
    <property type="entry name" value="HX"/>
    <property type="match status" value="1"/>
</dbReference>
<feature type="compositionally biased region" description="Polar residues" evidence="8">
    <location>
        <begin position="301"/>
        <end position="320"/>
    </location>
</feature>
<dbReference type="GO" id="GO:0005044">
    <property type="term" value="F:scavenger receptor activity"/>
    <property type="evidence" value="ECO:0007669"/>
    <property type="project" value="InterPro"/>
</dbReference>
<dbReference type="InterPro" id="IPR018487">
    <property type="entry name" value="Hemopexin-like_repeat"/>
</dbReference>
<keyword evidence="10" id="KW-1185">Reference proteome</keyword>
<evidence type="ECO:0000256" key="6">
    <source>
        <dbReference type="ARBA" id="ARBA00023180"/>
    </source>
</evidence>
<dbReference type="AlphaFoldDB" id="A0A2D0PY49"/>
<feature type="domain" description="SMB" evidence="9">
    <location>
        <begin position="67"/>
        <end position="106"/>
    </location>
</feature>
<evidence type="ECO:0000259" key="9">
    <source>
        <dbReference type="PROSITE" id="PS50958"/>
    </source>
</evidence>
<dbReference type="GO" id="GO:0005615">
    <property type="term" value="C:extracellular space"/>
    <property type="evidence" value="ECO:0007669"/>
    <property type="project" value="TreeGrafter"/>
</dbReference>
<dbReference type="InterPro" id="IPR020436">
    <property type="entry name" value="SMB_chordata"/>
</dbReference>
<dbReference type="Pfam" id="PF01033">
    <property type="entry name" value="Somatomedin_B"/>
    <property type="match status" value="2"/>
</dbReference>
<feature type="region of interest" description="Disordered" evidence="8">
    <location>
        <begin position="163"/>
        <end position="400"/>
    </location>
</feature>
<evidence type="ECO:0000256" key="7">
    <source>
        <dbReference type="PROSITE-ProRule" id="PRU01011"/>
    </source>
</evidence>
<feature type="compositionally biased region" description="Low complexity" evidence="8">
    <location>
        <begin position="270"/>
        <end position="284"/>
    </location>
</feature>
<keyword evidence="4" id="KW-0677">Repeat</keyword>
<dbReference type="Pfam" id="PF00045">
    <property type="entry name" value="Hemopexin"/>
    <property type="match status" value="1"/>
</dbReference>
<dbReference type="SUPFAM" id="SSF50923">
    <property type="entry name" value="Hemopexin-like domain"/>
    <property type="match status" value="1"/>
</dbReference>
<feature type="domain" description="SMB" evidence="9">
    <location>
        <begin position="107"/>
        <end position="150"/>
    </location>
</feature>
<evidence type="ECO:0000256" key="8">
    <source>
        <dbReference type="SAM" id="MobiDB-lite"/>
    </source>
</evidence>
<keyword evidence="3" id="KW-0732">Signal</keyword>
<dbReference type="SUPFAM" id="SSF90188">
    <property type="entry name" value="Somatomedin B domain"/>
    <property type="match status" value="2"/>
</dbReference>
<dbReference type="PANTHER" id="PTHR22917:SF1">
    <property type="entry name" value="PROTEOGLYCAN 4"/>
    <property type="match status" value="1"/>
</dbReference>
<dbReference type="GeneID" id="108257844"/>
<dbReference type="Gene3D" id="2.110.10.10">
    <property type="entry name" value="Hemopexin-like domain"/>
    <property type="match status" value="1"/>
</dbReference>
<feature type="compositionally biased region" description="Basic and acidic residues" evidence="8">
    <location>
        <begin position="367"/>
        <end position="377"/>
    </location>
</feature>
<keyword evidence="2" id="KW-0964">Secreted</keyword>
<feature type="compositionally biased region" description="Polar residues" evidence="8">
    <location>
        <begin position="232"/>
        <end position="253"/>
    </location>
</feature>
<dbReference type="Gene3D" id="4.10.410.20">
    <property type="match status" value="2"/>
</dbReference>
<evidence type="ECO:0000256" key="2">
    <source>
        <dbReference type="ARBA" id="ARBA00022525"/>
    </source>
</evidence>
<dbReference type="PROSITE" id="PS51642">
    <property type="entry name" value="HEMOPEXIN_2"/>
    <property type="match status" value="1"/>
</dbReference>
<dbReference type="GO" id="GO:0006955">
    <property type="term" value="P:immune response"/>
    <property type="evidence" value="ECO:0007669"/>
    <property type="project" value="InterPro"/>
</dbReference>